<dbReference type="InterPro" id="IPR013968">
    <property type="entry name" value="PKS_KR"/>
</dbReference>
<dbReference type="InterPro" id="IPR020806">
    <property type="entry name" value="PKS_PP-bd"/>
</dbReference>
<dbReference type="InterPro" id="IPR036736">
    <property type="entry name" value="ACP-like_sf"/>
</dbReference>
<evidence type="ECO:0000259" key="13">
    <source>
        <dbReference type="PROSITE" id="PS52004"/>
    </source>
</evidence>
<dbReference type="InterPro" id="IPR032821">
    <property type="entry name" value="PKS_assoc"/>
</dbReference>
<dbReference type="Pfam" id="PF22336">
    <property type="entry name" value="RhiE-like_linker"/>
    <property type="match status" value="2"/>
</dbReference>
<dbReference type="InterPro" id="IPR009081">
    <property type="entry name" value="PP-bd_ACP"/>
</dbReference>
<dbReference type="SMART" id="SM01294">
    <property type="entry name" value="PKS_PP_betabranch"/>
    <property type="match status" value="1"/>
</dbReference>
<sequence length="3948" mass="429200">MRHDDRRKIFEMVQRGTLSPAEAARRLAADDPPPGSTGVEGPRALLLNGPQELDGLNLQPIQVTAPAGRQVGISVRAFSLNFADLLCVQGLYPNMPDYPFTPGLEIAGEVVEVGAEVDDFKRGDRVLGLMGPQMGGHAEWVCLDRSQVVNLPDAVSFEAACAFPMVFLTAYHVFELARLEADETILIQTAAGGVGLIAVQMARRVGAKIIATAGSPQKLAYLASIGVDHGINYCEQDLVAEVARLTQGRGVDVVLDTLAGETLQQAANLLAPGGRWFEIAMTGLRTTSPVALSHWTANQAFFSVDLGLLARQKPARLRRYLDCMMETLSNGDIQPTIFQTFPFEQLEEAYRALAQRANIGKVVVQTAAPTAQAATPKTAVIDREPQPEPDDAVAVIAMAGRFPGGESDDSFWQLLREGRHAISEITRWPHEHCYDPQRATPNTSYCKYGGFLKDIAGFDAEFFDMSGREAQFADPQHRLLLESCWQALERGGYAGRAAGLDCGVFAGIAKGDYTELQPEGTKLHAYSWTGNTTSIAPARIAYFLDLKGPAIAIDTACSSSLVAIHQAKRAILGGDCRMALAGGVFLYTTPYFHIMASNANMLSIDGRCRTFDADANGFVPGEGVGVVLLKRLAAAQADGDPILAVLRGSAVNQDGRTNGITAPSSRAQIAVLRDAYADAGLEPRQVGYVEAHGTATKLGDPIEVDALSQVFGTDDTGAKTAAIGSVKTNIGHTATAAGMAGVFKLMLCLKHRTLVPSLGFNQPNPHIDFDTSPFEVCRETRPWPRVAGQKLRAAVSSFGFSGTNAHLIFEEPPRFKAPERQTDGPYLVPFSARSEAALRAQVTEMCDWLQHHVQTEEATIADIAFTRACRRPHFEEARICFLADAASQLSRQLARWVDENEVRQDNPFPNEPTADSDQTGIAAEIEPSGTLGGSEPAAWAARYNAGRPIDFAALFNAGPYRTLDLPTYPFQRRRYWLDPPSIALEQPTTAPGQTAAHSAGHVHWQRLSGETFYIQDHGGMLPGVMTFELVRRAVAAVAPHREIACFKALSWATPLLIGDHTDVGIRLEPSSHGVWNPAFALISHGNGDEQVHARGQVLLRDSEEAKQLPQFDLCEINGRMEGGRQRAESYYARVIANGGRLGSRFKGMDAFYSDGTEALAHVSLLADLRHTQDHFGYHPTLFDGAFQAMAALGFATGFDSRAVYLPYSLASFDVFDQRGTPHFVYITPGENAAKSGEQRRKFSAWLLDEQGQPLFAMHDFVLRPLNPALLGNDPPNTYRSSEKTETDRELCLYQSSWTDQIATATQTTPAGYQVAAVVAAAEGQACREQDSSGRTWLAIEPDTLEEPAGNPSDASDGNPNHRVAKSDRSPYAELVAQLANHRVVLLDAALLQPANGWCDDVACADLYQVHRRISALLRALLKIETANCLILVIWPSAQAADDPCLGALIGLARGLAAESSRIRLRLLLSPKPLRTADTALIETLEKEASCDFEPVVDFTGRRRVARLTAVPQPALDRGDWLQPERTYLISGGLGGLGLVLARYLAGKYRPNLVLCGRRPHTSAVHATIAELEDLGGRAVYVQADLAEAEASERLIQEIQAYYGPLHGVFHCAGNAGERRLGNDSAPVVQAVLAPKLAGTVLLDQATRDQPLDFFLLYGSTTAWLGFAGQADYGYANDFLNHFANWREQQREMGLRRGFCRCIGWPLWQDGGMQLPAVARRQLADEVGIHPLPGDLGLALLTAIENIEATACMVLYGERARIADALGARHSKQTTTNPPNPDHQAHDSAGCNASSHNESNTYFSSQPPGNTASSPYRHNQESGSGFADFARQLRRLVVDLLQIDPDRVNPTRHITEYGFDSMSFTELAHRLNQRYHLDLTPDLFFDHDTLAAMAEALWQKHAVLLQPHFTTPTPTGKTTPSPATTVPERLPAFPARDPAGATASAGTRTVPPARAVNVPQPSVAAATPAPASSQAVAVVGMAAVLPGSPDLDSLWDNLISGRDLIGAIPRSRWSSADYPAEDGRAYGWAGLLDEVACFDPAFFNISPLEAEQMDPQLRLFLQTAWHAIEAAGYRPSRLAEGRTGVFVGATNGDYVRLCDRAGANPLQFSFMLANRVSFFLNFKGPSESIDTACSSSLVAVHRALTALQRGECDTALVGGVSLILDPHVHQAVANSGALSPSHRCKSFDAKADGYVRGEGVAALLLKPLSQAMEDGDCIRATLLASAVNHGGRASSPTVPNPTAQAALIEEAYRRNHIDPATIGAIEVHGTGTKLGDPLEINGLKRAFVNLSRDFPGTPAARIALGTIKSSVGHLEPAAGIAGLLRILLALRHKTLPGNIHLENLNPYVDLSDSPFFMHRDPVQWPPGRDRAGRASLRRAGISSFGIGGTNAHVIVEEAPPQTSAHETPDQPLIFPLSARDEASLRRVATAMRDYFKTTGDEDYLADIAYTLQVGREPMRARMAFTATHRDQCIAEIEAFLADKPSNDCFQALVARDSEPPGRQHHDDSPRALARTWVSGTPIDWSGLAMNRSRRRVPLPAYSFAKEHYWLPAITEATCEAPGSPTKPETAVGTANQKSAAAEANSVRATKPAAKTEDAEAVLDYLKTFVSDMLKWPRQKLDVDAGYDELGMDSMLIERLNGALKKHLPKLPSTLFFSHKTLRALADHLTKTSGVTWLPNQRPVSAVERKDQLAAIHLAAVDPAAQARITESMAIVGLSGRYPMAPDLDTFWENLRSGRDCVTEIPRERWDWRKYAYDEVATSCRWGGFLEDVDCFDPQFFKISPLEARYMDPQERLFLQTAWHCFEDAGYAPSTLADPSDADRRAPVGVFVGVTFNNYQLFSAVELAKGEACPVNSQLFSVANRVSYSLNLSGPSLAVDTACSSSLYALHLACESIRNGECRWALAGGVNLSIHPSKYFTLGAAQAGSSSGHCHAFGEGGDGYVPAEAVGSVLLRPLSDALAARDRIYGCILGSAVNHDGRTHGYTVPNPNAQADLVKQALQRAGVAADTIGYVEAHGTGTKLGDPIEVQGLTEAIAPVGGSGERCTIGSVKANIGHAEAAAGISQLTKVLLQLKHTTLVPSPLFGRALNPNIDFTQTPFDVALSSQAWPTRRKNGRTLPRRAGISSFGVGGVNVHMIVEEAPQAPIEAPPQSGVERVFCLSAKEPQALRRQARDLRAVITARAAQPQAEHWLQHVAWTLQTSREAMNHRLAWTAATCAQALTALDRFIAGNANHEDGPWFSDAQHDTTVPNAASTAQTARAWVQGTHIDWRALWHGPAANRIALPNYPFRRDRYWLIDRNDMDMPTLDLEAKAEVTASTDPDSADDGSQNADPGSRVLRDMAAAPSAERIELMQEFLSQKVVALLELPMDAPPDWERGFFEMGMDSVLATRLYNEIEQTLSIALYATATFDYPNVSALAEYLVAEIDWRNLSTKASGTTAAPEKKFDPAAFAPIYFTRDWETQLLQSDDCEETRLIWLLDNDGSLYLELAAWLEDHENAARLVLIQSRFAEPLAADDVFGVDPTDGEDWRKLVEQLNQRYGRLPDGVIHAWTRQGVDRLERQEHLLESGLYSIFHLTQTLSRLKPSKPLMMLVLSQETHEGYQPANAAVSGFAKSLAQENPRLGLRHLALEPNDPRTIDFLFAELQDRSAAASVRYRGGERQVEINREVQLDNEVTATSRPAEQTILITGGAGGLGLLFARQLIQTAGKTNLVLLGRSTLDEPKQAALDELQSLGATVAYLCADVSDRAALAGALSQARRRFGAIEGIIHAAGQLRDSYLTQKSTADFQAVLEPKIKGLCHLDELTREDPLRYFVAFSSTVALFGNAGQCDYAAANAFMDHYLVAREQERALGRRNGRSLALNWPLWQDGGMCIDDNLLDLMIQRIGLAPLQTALGWQVFEKGLAADHPQLAMILADRHKCLQYLPIAPPRVIDEPTESGILTAALRV</sequence>
<dbReference type="Pfam" id="PF00109">
    <property type="entry name" value="ketoacyl-synt"/>
    <property type="match status" value="3"/>
</dbReference>
<evidence type="ECO:0000256" key="7">
    <source>
        <dbReference type="ARBA" id="ARBA00022737"/>
    </source>
</evidence>
<dbReference type="SUPFAM" id="SSF47336">
    <property type="entry name" value="ACP-like"/>
    <property type="match status" value="3"/>
</dbReference>
<feature type="compositionally biased region" description="Polar residues" evidence="11">
    <location>
        <begin position="3316"/>
        <end position="3332"/>
    </location>
</feature>
<dbReference type="SMART" id="SM00826">
    <property type="entry name" value="PKS_DH"/>
    <property type="match status" value="1"/>
</dbReference>
<dbReference type="InterPro" id="IPR057326">
    <property type="entry name" value="KR_dom"/>
</dbReference>
<keyword evidence="3" id="KW-0596">Phosphopantetheine</keyword>
<dbReference type="Pfam" id="PF00550">
    <property type="entry name" value="PP-binding"/>
    <property type="match status" value="3"/>
</dbReference>
<evidence type="ECO:0000256" key="2">
    <source>
        <dbReference type="ARBA" id="ARBA00004792"/>
    </source>
</evidence>
<dbReference type="GO" id="GO:0006633">
    <property type="term" value="P:fatty acid biosynthetic process"/>
    <property type="evidence" value="ECO:0007669"/>
    <property type="project" value="InterPro"/>
</dbReference>
<feature type="domain" description="Ketosynthase family 3 (KS3)" evidence="13">
    <location>
        <begin position="2708"/>
        <end position="3140"/>
    </location>
</feature>
<dbReference type="InterPro" id="IPR011032">
    <property type="entry name" value="GroES-like_sf"/>
</dbReference>
<dbReference type="InterPro" id="IPR016039">
    <property type="entry name" value="Thiolase-like"/>
</dbReference>
<proteinExistence type="predicted"/>
<keyword evidence="7" id="KW-0677">Repeat</keyword>
<evidence type="ECO:0000256" key="3">
    <source>
        <dbReference type="ARBA" id="ARBA00022450"/>
    </source>
</evidence>
<evidence type="ECO:0000259" key="12">
    <source>
        <dbReference type="PROSITE" id="PS50075"/>
    </source>
</evidence>
<feature type="domain" description="PKS/mFAS DH" evidence="14">
    <location>
        <begin position="979"/>
        <end position="1271"/>
    </location>
</feature>
<dbReference type="SMART" id="SM00825">
    <property type="entry name" value="PKS_KS"/>
    <property type="match status" value="3"/>
</dbReference>
<dbReference type="Pfam" id="PF21394">
    <property type="entry name" value="Beta-ketacyl_N"/>
    <property type="match status" value="1"/>
</dbReference>
<dbReference type="InterPro" id="IPR013154">
    <property type="entry name" value="ADH-like_N"/>
</dbReference>
<reference evidence="15" key="1">
    <citation type="submission" date="2021-03" db="EMBL/GenBank/DDBJ databases">
        <title>Acanthopleuribacteraceae sp. M133.</title>
        <authorList>
            <person name="Wang G."/>
        </authorList>
    </citation>
    <scope>NUCLEOTIDE SEQUENCE</scope>
    <source>
        <strain evidence="15">M133</strain>
    </source>
</reference>
<dbReference type="Pfam" id="PF14765">
    <property type="entry name" value="PS-DH"/>
    <property type="match status" value="1"/>
</dbReference>
<dbReference type="InterPro" id="IPR054514">
    <property type="entry name" value="RhiE-like_linker"/>
</dbReference>
<dbReference type="Gene3D" id="3.90.180.10">
    <property type="entry name" value="Medium-chain alcohol dehydrogenases, catalytic domain"/>
    <property type="match status" value="1"/>
</dbReference>
<evidence type="ECO:0000256" key="9">
    <source>
        <dbReference type="ARBA" id="ARBA00054155"/>
    </source>
</evidence>
<evidence type="ECO:0000256" key="6">
    <source>
        <dbReference type="ARBA" id="ARBA00022679"/>
    </source>
</evidence>
<dbReference type="CDD" id="cd00833">
    <property type="entry name" value="PKS"/>
    <property type="match status" value="3"/>
</dbReference>
<feature type="region of interest" description="Disordered" evidence="11">
    <location>
        <begin position="1343"/>
        <end position="1366"/>
    </location>
</feature>
<dbReference type="KEGG" id="scor:J3U87_01925"/>
<dbReference type="SMART" id="SM00829">
    <property type="entry name" value="PKS_ER"/>
    <property type="match status" value="1"/>
</dbReference>
<organism evidence="15 16">
    <name type="scientific">Sulfidibacter corallicola</name>
    <dbReference type="NCBI Taxonomy" id="2818388"/>
    <lineage>
        <taxon>Bacteria</taxon>
        <taxon>Pseudomonadati</taxon>
        <taxon>Acidobacteriota</taxon>
        <taxon>Holophagae</taxon>
        <taxon>Acanthopleuribacterales</taxon>
        <taxon>Acanthopleuribacteraceae</taxon>
        <taxon>Sulfidibacter</taxon>
    </lineage>
</organism>
<dbReference type="GO" id="GO:0004315">
    <property type="term" value="F:3-oxoacyl-[acyl-carrier-protein] synthase activity"/>
    <property type="evidence" value="ECO:0007669"/>
    <property type="project" value="InterPro"/>
</dbReference>
<comment type="pathway">
    <text evidence="2">Antibiotic biosynthesis.</text>
</comment>
<dbReference type="PROSITE" id="PS00012">
    <property type="entry name" value="PHOSPHOPANTETHEINE"/>
    <property type="match status" value="1"/>
</dbReference>
<gene>
    <name evidence="15" type="ORF">J3U87_01925</name>
</gene>
<dbReference type="SUPFAM" id="SSF50129">
    <property type="entry name" value="GroES-like"/>
    <property type="match status" value="1"/>
</dbReference>
<dbReference type="GO" id="GO:0005737">
    <property type="term" value="C:cytoplasm"/>
    <property type="evidence" value="ECO:0007669"/>
    <property type="project" value="UniProtKB-SubCell"/>
</dbReference>
<dbReference type="GO" id="GO:0008270">
    <property type="term" value="F:zinc ion binding"/>
    <property type="evidence" value="ECO:0007669"/>
    <property type="project" value="InterPro"/>
</dbReference>
<dbReference type="SUPFAM" id="SSF53901">
    <property type="entry name" value="Thiolase-like"/>
    <property type="match status" value="3"/>
</dbReference>
<dbReference type="Gene3D" id="3.10.129.110">
    <property type="entry name" value="Polyketide synthase dehydratase"/>
    <property type="match status" value="1"/>
</dbReference>
<dbReference type="InterPro" id="IPR014031">
    <property type="entry name" value="Ketoacyl_synth_C"/>
</dbReference>
<dbReference type="SMART" id="SM00823">
    <property type="entry name" value="PKS_PP"/>
    <property type="match status" value="3"/>
</dbReference>
<protein>
    <submittedName>
        <fullName evidence="15">SDR family NAD(P)-dependent oxidoreductase</fullName>
    </submittedName>
</protein>
<dbReference type="CDD" id="cd08953">
    <property type="entry name" value="KR_2_SDR_x"/>
    <property type="match status" value="2"/>
</dbReference>
<dbReference type="Pfam" id="PF02801">
    <property type="entry name" value="Ketoacyl-synt_C"/>
    <property type="match status" value="3"/>
</dbReference>
<evidence type="ECO:0000313" key="15">
    <source>
        <dbReference type="EMBL" id="QTD51202.1"/>
    </source>
</evidence>
<dbReference type="InterPro" id="IPR014030">
    <property type="entry name" value="Ketoacyl_synth_N"/>
</dbReference>
<dbReference type="SMART" id="SM00822">
    <property type="entry name" value="PKS_KR"/>
    <property type="match status" value="2"/>
</dbReference>
<dbReference type="GO" id="GO:0031177">
    <property type="term" value="F:phosphopantetheine binding"/>
    <property type="evidence" value="ECO:0007669"/>
    <property type="project" value="InterPro"/>
</dbReference>
<dbReference type="InterPro" id="IPR050091">
    <property type="entry name" value="PKS_NRPS_Biosynth_Enz"/>
</dbReference>
<dbReference type="InterPro" id="IPR049900">
    <property type="entry name" value="PKS_mFAS_DH"/>
</dbReference>
<evidence type="ECO:0000256" key="8">
    <source>
        <dbReference type="ARBA" id="ARBA00023268"/>
    </source>
</evidence>
<feature type="region of interest" description="N-terminal hotdog fold" evidence="10">
    <location>
        <begin position="979"/>
        <end position="1104"/>
    </location>
</feature>
<dbReference type="InterPro" id="IPR042104">
    <property type="entry name" value="PKS_dehydratase_sf"/>
</dbReference>
<evidence type="ECO:0000256" key="1">
    <source>
        <dbReference type="ARBA" id="ARBA00004496"/>
    </source>
</evidence>
<dbReference type="InterPro" id="IPR006162">
    <property type="entry name" value="Ppantetheine_attach_site"/>
</dbReference>
<evidence type="ECO:0000256" key="10">
    <source>
        <dbReference type="PROSITE-ProRule" id="PRU01363"/>
    </source>
</evidence>
<dbReference type="Pfam" id="PF16197">
    <property type="entry name" value="KAsynt_C_assoc"/>
    <property type="match status" value="1"/>
</dbReference>
<dbReference type="Gene3D" id="1.10.1240.100">
    <property type="match status" value="3"/>
</dbReference>
<dbReference type="SUPFAM" id="SSF51735">
    <property type="entry name" value="NAD(P)-binding Rossmann-fold domains"/>
    <property type="match status" value="4"/>
</dbReference>
<dbReference type="PROSITE" id="PS52004">
    <property type="entry name" value="KS3_2"/>
    <property type="match status" value="3"/>
</dbReference>
<feature type="region of interest" description="Disordered" evidence="11">
    <location>
        <begin position="901"/>
        <end position="920"/>
    </location>
</feature>
<dbReference type="GO" id="GO:0004312">
    <property type="term" value="F:fatty acid synthase activity"/>
    <property type="evidence" value="ECO:0007669"/>
    <property type="project" value="TreeGrafter"/>
</dbReference>
<keyword evidence="4" id="KW-0963">Cytoplasm</keyword>
<dbReference type="RefSeq" id="WP_237381332.1">
    <property type="nucleotide sequence ID" value="NZ_CP071793.1"/>
</dbReference>
<dbReference type="InterPro" id="IPR036291">
    <property type="entry name" value="NAD(P)-bd_dom_sf"/>
</dbReference>
<dbReference type="FunFam" id="3.40.47.10:FF:000019">
    <property type="entry name" value="Polyketide synthase type I"/>
    <property type="match status" value="2"/>
</dbReference>
<evidence type="ECO:0000313" key="16">
    <source>
        <dbReference type="Proteomes" id="UP000663929"/>
    </source>
</evidence>
<feature type="region of interest" description="C-terminal hotdog fold" evidence="10">
    <location>
        <begin position="1121"/>
        <end position="1271"/>
    </location>
</feature>
<dbReference type="Gene3D" id="3.40.47.10">
    <property type="match status" value="3"/>
</dbReference>
<keyword evidence="5" id="KW-0597">Phosphoprotein</keyword>
<dbReference type="InterPro" id="IPR049551">
    <property type="entry name" value="PKS_DH_C"/>
</dbReference>
<evidence type="ECO:0000259" key="14">
    <source>
        <dbReference type="PROSITE" id="PS52019"/>
    </source>
</evidence>
<dbReference type="Pfam" id="PF00107">
    <property type="entry name" value="ADH_zinc_N"/>
    <property type="match status" value="1"/>
</dbReference>
<dbReference type="EMBL" id="CP071793">
    <property type="protein sequence ID" value="QTD51202.1"/>
    <property type="molecule type" value="Genomic_DNA"/>
</dbReference>
<accession>A0A8A4TQ40</accession>
<comment type="function">
    <text evidence="9">Involved in production of the polyketide antibiotic thailandamide.</text>
</comment>
<comment type="caution">
    <text evidence="10">Lacks conserved residue(s) required for the propagation of feature annotation.</text>
</comment>
<dbReference type="Proteomes" id="UP000663929">
    <property type="component" value="Chromosome"/>
</dbReference>
<dbReference type="InterPro" id="IPR020843">
    <property type="entry name" value="ER"/>
</dbReference>
<feature type="domain" description="Carrier" evidence="12">
    <location>
        <begin position="3351"/>
        <end position="3426"/>
    </location>
</feature>
<feature type="region of interest" description="Disordered" evidence="11">
    <location>
        <begin position="1769"/>
        <end position="1822"/>
    </location>
</feature>
<keyword evidence="16" id="KW-1185">Reference proteome</keyword>
<dbReference type="Pfam" id="PF08659">
    <property type="entry name" value="KR"/>
    <property type="match status" value="2"/>
</dbReference>
<dbReference type="PANTHER" id="PTHR43775:SF37">
    <property type="entry name" value="SI:DKEY-61P9.11"/>
    <property type="match status" value="1"/>
</dbReference>
<dbReference type="Pfam" id="PF08240">
    <property type="entry name" value="ADH_N"/>
    <property type="match status" value="1"/>
</dbReference>
<dbReference type="PROSITE" id="PS00606">
    <property type="entry name" value="KS3_1"/>
    <property type="match status" value="3"/>
</dbReference>
<feature type="domain" description="Carrier" evidence="12">
    <location>
        <begin position="1826"/>
        <end position="1900"/>
    </location>
</feature>
<comment type="subcellular location">
    <subcellularLocation>
        <location evidence="1">Cytoplasm</location>
    </subcellularLocation>
</comment>
<dbReference type="PROSITE" id="PS50075">
    <property type="entry name" value="CARRIER"/>
    <property type="match status" value="3"/>
</dbReference>
<feature type="region of interest" description="Disordered" evidence="11">
    <location>
        <begin position="3315"/>
        <end position="3336"/>
    </location>
</feature>
<feature type="domain" description="Carrier" evidence="12">
    <location>
        <begin position="2595"/>
        <end position="2671"/>
    </location>
</feature>
<evidence type="ECO:0000256" key="4">
    <source>
        <dbReference type="ARBA" id="ARBA00022490"/>
    </source>
</evidence>
<dbReference type="Gene3D" id="1.10.1200.10">
    <property type="entry name" value="ACP-like"/>
    <property type="match status" value="3"/>
</dbReference>
<feature type="compositionally biased region" description="Polar residues" evidence="11">
    <location>
        <begin position="1790"/>
        <end position="1822"/>
    </location>
</feature>
<dbReference type="PANTHER" id="PTHR43775">
    <property type="entry name" value="FATTY ACID SYNTHASE"/>
    <property type="match status" value="1"/>
</dbReference>
<feature type="domain" description="Ketosynthase family 3 (KS3)" evidence="13">
    <location>
        <begin position="390"/>
        <end position="811"/>
    </location>
</feature>
<dbReference type="InterPro" id="IPR020841">
    <property type="entry name" value="PKS_Beta-ketoAc_synthase_dom"/>
</dbReference>
<dbReference type="GO" id="GO:0016491">
    <property type="term" value="F:oxidoreductase activity"/>
    <property type="evidence" value="ECO:0007669"/>
    <property type="project" value="InterPro"/>
</dbReference>
<dbReference type="Gene3D" id="3.40.50.720">
    <property type="entry name" value="NAD(P)-binding Rossmann-like Domain"/>
    <property type="match status" value="3"/>
</dbReference>
<evidence type="ECO:0000256" key="11">
    <source>
        <dbReference type="SAM" id="MobiDB-lite"/>
    </source>
</evidence>
<feature type="domain" description="Ketosynthase family 3 (KS3)" evidence="13">
    <location>
        <begin position="1972"/>
        <end position="2396"/>
    </location>
</feature>
<dbReference type="InterPro" id="IPR018201">
    <property type="entry name" value="Ketoacyl_synth_AS"/>
</dbReference>
<dbReference type="InterPro" id="IPR020807">
    <property type="entry name" value="PKS_DH"/>
</dbReference>
<dbReference type="InterPro" id="IPR013149">
    <property type="entry name" value="ADH-like_C"/>
</dbReference>
<dbReference type="PROSITE" id="PS01162">
    <property type="entry name" value="QOR_ZETA_CRYSTAL"/>
    <property type="match status" value="1"/>
</dbReference>
<dbReference type="PROSITE" id="PS52019">
    <property type="entry name" value="PKS_MFAS_DH"/>
    <property type="match status" value="1"/>
</dbReference>
<keyword evidence="8" id="KW-0511">Multifunctional enzyme</keyword>
<dbReference type="InterPro" id="IPR002364">
    <property type="entry name" value="Quin_OxRdtase/zeta-crystal_CS"/>
</dbReference>
<dbReference type="InterPro" id="IPR049490">
    <property type="entry name" value="C883_1060-like_KR_N"/>
</dbReference>
<name>A0A8A4TQ40_SULCO</name>
<evidence type="ECO:0000256" key="5">
    <source>
        <dbReference type="ARBA" id="ARBA00022553"/>
    </source>
</evidence>
<keyword evidence="6" id="KW-0808">Transferase</keyword>